<feature type="binding site" evidence="6">
    <location>
        <position position="91"/>
    </location>
    <ligand>
        <name>S-adenosyl-L-methionine</name>
        <dbReference type="ChEBI" id="CHEBI:59789"/>
    </ligand>
</feature>
<dbReference type="eggNOG" id="COG0357">
    <property type="taxonomic scope" value="Bacteria"/>
</dbReference>
<comment type="catalytic activity">
    <reaction evidence="6">
        <text>guanosine(527) in 16S rRNA + S-adenosyl-L-methionine = N(7)-methylguanosine(527) in 16S rRNA + S-adenosyl-L-homocysteine</text>
        <dbReference type="Rhea" id="RHEA:42732"/>
        <dbReference type="Rhea" id="RHEA-COMP:10209"/>
        <dbReference type="Rhea" id="RHEA-COMP:10210"/>
        <dbReference type="ChEBI" id="CHEBI:57856"/>
        <dbReference type="ChEBI" id="CHEBI:59789"/>
        <dbReference type="ChEBI" id="CHEBI:74269"/>
        <dbReference type="ChEBI" id="CHEBI:74480"/>
        <dbReference type="EC" id="2.1.1.170"/>
    </reaction>
</comment>
<dbReference type="PANTHER" id="PTHR31760">
    <property type="entry name" value="S-ADENOSYL-L-METHIONINE-DEPENDENT METHYLTRANSFERASES SUPERFAMILY PROTEIN"/>
    <property type="match status" value="1"/>
</dbReference>
<dbReference type="EMBL" id="CP003060">
    <property type="protein sequence ID" value="AEP31801.1"/>
    <property type="molecule type" value="Genomic_DNA"/>
</dbReference>
<dbReference type="InterPro" id="IPR003682">
    <property type="entry name" value="rRNA_ssu_MeTfrase_G"/>
</dbReference>
<sequence>MNLTNTSSPLFDALSASFDKVAVNLEFSISELQKQQLINYVLLIDKWNKTYNLTSVRNPQDMLIKHIFDSIVVSPHLQGSHFVDVGTGPGLPGIPLAIMNPDKTFLLIDSLGKRVRFIKQSLYELKMSNVTAMQIRVEDLEIAEPFDGVLSRAFASLKDMLHWCQNMTDENGLFLALKGQVNQLELDEIPTGFTVVDCVNLAVPNLQGERHLIKVKKISN</sequence>
<keyword evidence="8" id="KW-1185">Reference proteome</keyword>
<dbReference type="PANTHER" id="PTHR31760:SF0">
    <property type="entry name" value="S-ADENOSYL-L-METHIONINE-DEPENDENT METHYLTRANSFERASES SUPERFAMILY PROTEIN"/>
    <property type="match status" value="1"/>
</dbReference>
<evidence type="ECO:0000256" key="3">
    <source>
        <dbReference type="ARBA" id="ARBA00022603"/>
    </source>
</evidence>
<dbReference type="GO" id="GO:0070043">
    <property type="term" value="F:rRNA (guanine-N7-)-methyltransferase activity"/>
    <property type="evidence" value="ECO:0007669"/>
    <property type="project" value="UniProtKB-UniRule"/>
</dbReference>
<feature type="binding site" evidence="6">
    <location>
        <position position="152"/>
    </location>
    <ligand>
        <name>S-adenosyl-L-methionine</name>
        <dbReference type="ChEBI" id="CHEBI:59789"/>
    </ligand>
</feature>
<dbReference type="NCBIfam" id="TIGR00138">
    <property type="entry name" value="rsmG_gidB"/>
    <property type="match status" value="1"/>
</dbReference>
<evidence type="ECO:0000256" key="1">
    <source>
        <dbReference type="ARBA" id="ARBA00022490"/>
    </source>
</evidence>
<comment type="subcellular location">
    <subcellularLocation>
        <location evidence="6">Cytoplasm</location>
    </subcellularLocation>
</comment>
<evidence type="ECO:0000256" key="4">
    <source>
        <dbReference type="ARBA" id="ARBA00022679"/>
    </source>
</evidence>
<dbReference type="SUPFAM" id="SSF53335">
    <property type="entry name" value="S-adenosyl-L-methionine-dependent methyltransferases"/>
    <property type="match status" value="1"/>
</dbReference>
<gene>
    <name evidence="7" type="primary">gidB</name>
    <name evidence="6" type="synonym">rsmG</name>
    <name evidence="7" type="ordered locus">GNIT_3707</name>
</gene>
<comment type="similarity">
    <text evidence="6">Belongs to the methyltransferase superfamily. RNA methyltransferase RsmG family.</text>
</comment>
<dbReference type="Gene3D" id="3.40.50.150">
    <property type="entry name" value="Vaccinia Virus protein VP39"/>
    <property type="match status" value="1"/>
</dbReference>
<evidence type="ECO:0000256" key="6">
    <source>
        <dbReference type="HAMAP-Rule" id="MF_00074"/>
    </source>
</evidence>
<evidence type="ECO:0000256" key="5">
    <source>
        <dbReference type="ARBA" id="ARBA00022691"/>
    </source>
</evidence>
<comment type="caution">
    <text evidence="6">Lacks conserved residue(s) required for the propagation of feature annotation.</text>
</comment>
<evidence type="ECO:0000313" key="8">
    <source>
        <dbReference type="Proteomes" id="UP000009282"/>
    </source>
</evidence>
<dbReference type="InterPro" id="IPR029063">
    <property type="entry name" value="SAM-dependent_MTases_sf"/>
</dbReference>
<dbReference type="HOGENOM" id="CLU_065341_2_0_6"/>
<organism evidence="7 8">
    <name type="scientific">Glaciecola nitratireducens (strain JCM 12485 / KCTC 12276 / FR1064)</name>
    <dbReference type="NCBI Taxonomy" id="1085623"/>
    <lineage>
        <taxon>Bacteria</taxon>
        <taxon>Pseudomonadati</taxon>
        <taxon>Pseudomonadota</taxon>
        <taxon>Gammaproteobacteria</taxon>
        <taxon>Alteromonadales</taxon>
        <taxon>Alteromonadaceae</taxon>
        <taxon>Brumicola</taxon>
    </lineage>
</organism>
<reference evidence="7 8" key="1">
    <citation type="journal article" date="2011" name="J. Bacteriol.">
        <title>Complete genome sequence of seawater bacterium Glaciecola nitratireducens FR1064T.</title>
        <authorList>
            <person name="Bian F."/>
            <person name="Qin Q.L."/>
            <person name="Xie B.B."/>
            <person name="Shu Y.L."/>
            <person name="Zhang X.Y."/>
            <person name="Yu Y."/>
            <person name="Chen B."/>
            <person name="Chen X.L."/>
            <person name="Zhou B.C."/>
            <person name="Zhang Y.Z."/>
        </authorList>
    </citation>
    <scope>NUCLEOTIDE SEQUENCE [LARGE SCALE GENOMIC DNA]</scope>
    <source>
        <strain evidence="8">JCM 12485 / KCTC 12276 / FR1064</strain>
    </source>
</reference>
<dbReference type="RefSeq" id="WP_014110672.1">
    <property type="nucleotide sequence ID" value="NC_016041.1"/>
</dbReference>
<keyword evidence="1 6" id="KW-0963">Cytoplasm</keyword>
<keyword evidence="3 6" id="KW-0489">Methyltransferase</keyword>
<dbReference type="CDD" id="cd02440">
    <property type="entry name" value="AdoMet_MTases"/>
    <property type="match status" value="1"/>
</dbReference>
<evidence type="ECO:0000313" key="7">
    <source>
        <dbReference type="EMBL" id="AEP31801.1"/>
    </source>
</evidence>
<accession>G4QNJ7</accession>
<protein>
    <recommendedName>
        <fullName evidence="6">Ribosomal RNA small subunit methyltransferase G</fullName>
        <ecNumber evidence="6">2.1.1.170</ecNumber>
    </recommendedName>
    <alternativeName>
        <fullName evidence="6">16S rRNA 7-methylguanosine methyltransferase</fullName>
        <shortName evidence="6">16S rRNA m7G methyltransferase</shortName>
    </alternativeName>
</protein>
<dbReference type="KEGG" id="gni:GNIT_3707"/>
<dbReference type="OrthoDB" id="9808773at2"/>
<dbReference type="GO" id="GO:0005829">
    <property type="term" value="C:cytosol"/>
    <property type="evidence" value="ECO:0007669"/>
    <property type="project" value="TreeGrafter"/>
</dbReference>
<comment type="function">
    <text evidence="6">Specifically methylates the N7 position of guanine in position 527 of 16S rRNA.</text>
</comment>
<name>G4QNJ7_GLANF</name>
<keyword evidence="5 6" id="KW-0949">S-adenosyl-L-methionine</keyword>
<dbReference type="AlphaFoldDB" id="G4QNJ7"/>
<feature type="binding site" evidence="6">
    <location>
        <begin position="137"/>
        <end position="138"/>
    </location>
    <ligand>
        <name>S-adenosyl-L-methionine</name>
        <dbReference type="ChEBI" id="CHEBI:59789"/>
    </ligand>
</feature>
<dbReference type="EC" id="2.1.1.170" evidence="6"/>
<keyword evidence="4 6" id="KW-0808">Transferase</keyword>
<dbReference type="Proteomes" id="UP000009282">
    <property type="component" value="Chromosome"/>
</dbReference>
<dbReference type="STRING" id="1085623.GNIT_3707"/>
<dbReference type="Pfam" id="PF02527">
    <property type="entry name" value="GidB"/>
    <property type="match status" value="1"/>
</dbReference>
<dbReference type="PIRSF" id="PIRSF003078">
    <property type="entry name" value="GidB"/>
    <property type="match status" value="1"/>
</dbReference>
<keyword evidence="2 6" id="KW-0698">rRNA processing</keyword>
<feature type="binding site" evidence="6">
    <location>
        <position position="86"/>
    </location>
    <ligand>
        <name>S-adenosyl-L-methionine</name>
        <dbReference type="ChEBI" id="CHEBI:59789"/>
    </ligand>
</feature>
<evidence type="ECO:0000256" key="2">
    <source>
        <dbReference type="ARBA" id="ARBA00022552"/>
    </source>
</evidence>
<dbReference type="HAMAP" id="MF_00074">
    <property type="entry name" value="16SrRNA_methyltr_G"/>
    <property type="match status" value="1"/>
</dbReference>
<proteinExistence type="inferred from homology"/>